<reference evidence="2 3" key="1">
    <citation type="journal article" date="2020" name="IScience">
        <title>Genome Sequencing of the Endangered Kingdonia uniflora (Circaeasteraceae, Ranunculales) Reveals Potential Mechanisms of Evolutionary Specialization.</title>
        <authorList>
            <person name="Sun Y."/>
            <person name="Deng T."/>
            <person name="Zhang A."/>
            <person name="Moore M.J."/>
            <person name="Landis J.B."/>
            <person name="Lin N."/>
            <person name="Zhang H."/>
            <person name="Zhang X."/>
            <person name="Huang J."/>
            <person name="Zhang X."/>
            <person name="Sun H."/>
            <person name="Wang H."/>
        </authorList>
    </citation>
    <scope>NUCLEOTIDE SEQUENCE [LARGE SCALE GENOMIC DNA]</scope>
    <source>
        <strain evidence="2">TB1705</strain>
        <tissue evidence="2">Leaf</tissue>
    </source>
</reference>
<name>A0A7J7NXJ8_9MAGN</name>
<feature type="region of interest" description="Disordered" evidence="1">
    <location>
        <begin position="435"/>
        <end position="472"/>
    </location>
</feature>
<sequence length="495" mass="56639">PNPKVAADTSSLFDVVSREGNELNKVLGELRICREKRLNSVVEKGVNLEALEQDALDLATHDPIRLDTQIRSSISQLSVAWKSAAEVLKLATANQGELVRQHDAEKAALREQFEQEKVLQREQFEKEAAATKQEVEDEVKTIVDIVVASRNKLIQAFYFWGLSREDADLALAGKYGEIVFPGDNASPVAEQTPAPPVADDPTKEEVVHLRGKVIEMDKASSRARDSINRTQQVHNKIEYERRLHKSNFDKTFKELFELQYRYGKIKIERDEVLRKVTDRFVLLQKSLKDKRFVDESDKLECQRSLLSLTLYFEAEVDSERGLKEAYLELLTERDIVPDPAREDRKIHIQLEIDLRHACDELEWCKGHNACLEREKVEYARLLQSSEKRVTLLKARLLDTQQSLQVSQSRLKKKITPKRGKYVEVENDKVENMWFAKRNGGGGASTSKPKAEESEEEEVEDLLPHTRHKTHPQVVVIFNEPLQVDASSSRVQPQAN</sequence>
<comment type="caution">
    <text evidence="2">The sequence shown here is derived from an EMBL/GenBank/DDBJ whole genome shotgun (WGS) entry which is preliminary data.</text>
</comment>
<evidence type="ECO:0000256" key="1">
    <source>
        <dbReference type="SAM" id="MobiDB-lite"/>
    </source>
</evidence>
<accession>A0A7J7NXJ8</accession>
<gene>
    <name evidence="2" type="ORF">GIB67_011828</name>
</gene>
<dbReference type="AlphaFoldDB" id="A0A7J7NXJ8"/>
<dbReference type="Proteomes" id="UP000541444">
    <property type="component" value="Unassembled WGS sequence"/>
</dbReference>
<organism evidence="2 3">
    <name type="scientific">Kingdonia uniflora</name>
    <dbReference type="NCBI Taxonomy" id="39325"/>
    <lineage>
        <taxon>Eukaryota</taxon>
        <taxon>Viridiplantae</taxon>
        <taxon>Streptophyta</taxon>
        <taxon>Embryophyta</taxon>
        <taxon>Tracheophyta</taxon>
        <taxon>Spermatophyta</taxon>
        <taxon>Magnoliopsida</taxon>
        <taxon>Ranunculales</taxon>
        <taxon>Circaeasteraceae</taxon>
        <taxon>Kingdonia</taxon>
    </lineage>
</organism>
<keyword evidence="3" id="KW-1185">Reference proteome</keyword>
<feature type="non-terminal residue" evidence="2">
    <location>
        <position position="1"/>
    </location>
</feature>
<evidence type="ECO:0000313" key="2">
    <source>
        <dbReference type="EMBL" id="KAF6171931.1"/>
    </source>
</evidence>
<dbReference type="EMBL" id="JACGCM010000452">
    <property type="protein sequence ID" value="KAF6171931.1"/>
    <property type="molecule type" value="Genomic_DNA"/>
</dbReference>
<proteinExistence type="predicted"/>
<protein>
    <submittedName>
        <fullName evidence="2">Uncharacterized protein</fullName>
    </submittedName>
</protein>
<evidence type="ECO:0000313" key="3">
    <source>
        <dbReference type="Proteomes" id="UP000541444"/>
    </source>
</evidence>